<name>A0A6N1MYJ6_ACILW</name>
<organism evidence="1 2">
    <name type="scientific">Acinetobacter lwoffii</name>
    <dbReference type="NCBI Taxonomy" id="28090"/>
    <lineage>
        <taxon>Bacteria</taxon>
        <taxon>Pseudomonadati</taxon>
        <taxon>Pseudomonadota</taxon>
        <taxon>Gammaproteobacteria</taxon>
        <taxon>Moraxellales</taxon>
        <taxon>Moraxellaceae</taxon>
        <taxon>Acinetobacter</taxon>
    </lineage>
</organism>
<dbReference type="InterPro" id="IPR014543">
    <property type="entry name" value="UCP028291"/>
</dbReference>
<dbReference type="AlphaFoldDB" id="A0A6N1MYJ6"/>
<gene>
    <name evidence="1" type="ORF">FOB19_14750</name>
</gene>
<evidence type="ECO:0000313" key="2">
    <source>
        <dbReference type="Proteomes" id="UP000509126"/>
    </source>
</evidence>
<dbReference type="Gene3D" id="3.30.310.50">
    <property type="entry name" value="Alpha-D-phosphohexomutase, C-terminal domain"/>
    <property type="match status" value="1"/>
</dbReference>
<dbReference type="Proteomes" id="UP000509126">
    <property type="component" value="Chromosome"/>
</dbReference>
<dbReference type="RefSeq" id="WP_138743193.1">
    <property type="nucleotide sequence ID" value="NZ_CP054803.1"/>
</dbReference>
<evidence type="ECO:0000313" key="1">
    <source>
        <dbReference type="EMBL" id="QKU22540.1"/>
    </source>
</evidence>
<proteinExistence type="predicted"/>
<accession>A0A6N1MYJ6</accession>
<reference evidence="1 2" key="1">
    <citation type="submission" date="2019-11" db="EMBL/GenBank/DDBJ databases">
        <title>FDA dAtabase for Regulatory Grade micrObial Sequences (FDA-ARGOS): Supporting development and validation of Infectious Disease Dx tests.</title>
        <authorList>
            <person name="Patel R."/>
            <person name="Rucinski S."/>
            <person name="Tallon L."/>
            <person name="Sadzewicz L."/>
            <person name="Vavikolanu K."/>
            <person name="Mehta A."/>
            <person name="Aluvathingal J."/>
            <person name="Nadendla S."/>
            <person name="Nandy P."/>
            <person name="Geyer C."/>
            <person name="Yan Y."/>
            <person name="Sichtig H."/>
        </authorList>
    </citation>
    <scope>NUCLEOTIDE SEQUENCE [LARGE SCALE GENOMIC DNA]</scope>
    <source>
        <strain evidence="1 2">FDAARGOS_557</strain>
    </source>
</reference>
<protein>
    <submittedName>
        <fullName evidence="1">DUF2218 domain-containing protein</fullName>
    </submittedName>
</protein>
<dbReference type="EMBL" id="CP054803">
    <property type="protein sequence ID" value="QKU22540.1"/>
    <property type="molecule type" value="Genomic_DNA"/>
</dbReference>
<sequence length="92" mass="10793">MKSIAHIQTQQAARIAKRLANHWKHKFNIDETEQNFLIHFPNAEVILAPEQDHLTVTIQSTDEFTDLNKLENVVLDHLIRMGQEHLTADWQR</sequence>
<dbReference type="Pfam" id="PF09981">
    <property type="entry name" value="DUF2218"/>
    <property type="match status" value="1"/>
</dbReference>